<dbReference type="EMBL" id="JAZDWU010000006">
    <property type="protein sequence ID" value="KAK9999103.1"/>
    <property type="molecule type" value="Genomic_DNA"/>
</dbReference>
<protein>
    <recommendedName>
        <fullName evidence="1">MULE transposase domain-containing protein</fullName>
    </recommendedName>
</protein>
<name>A0AAW2CMR3_9ROSI</name>
<evidence type="ECO:0000313" key="2">
    <source>
        <dbReference type="EMBL" id="KAK9999103.1"/>
    </source>
</evidence>
<dbReference type="InterPro" id="IPR018289">
    <property type="entry name" value="MULE_transposase_dom"/>
</dbReference>
<dbReference type="PANTHER" id="PTHR47718:SF17">
    <property type="entry name" value="PROTEIN FAR1-RELATED SEQUENCE 5-LIKE"/>
    <property type="match status" value="1"/>
</dbReference>
<dbReference type="Pfam" id="PF10551">
    <property type="entry name" value="MULE"/>
    <property type="match status" value="1"/>
</dbReference>
<keyword evidence="3" id="KW-1185">Reference proteome</keyword>
<gene>
    <name evidence="2" type="ORF">SO802_018706</name>
</gene>
<evidence type="ECO:0000259" key="1">
    <source>
        <dbReference type="Pfam" id="PF10551"/>
    </source>
</evidence>
<reference evidence="2 3" key="1">
    <citation type="submission" date="2024-01" db="EMBL/GenBank/DDBJ databases">
        <title>A telomere-to-telomere, gap-free genome of sweet tea (Lithocarpus litseifolius).</title>
        <authorList>
            <person name="Zhou J."/>
        </authorList>
    </citation>
    <scope>NUCLEOTIDE SEQUENCE [LARGE SCALE GENOMIC DNA]</scope>
    <source>
        <strain evidence="2">Zhou-2022a</strain>
        <tissue evidence="2">Leaf</tissue>
    </source>
</reference>
<evidence type="ECO:0000313" key="3">
    <source>
        <dbReference type="Proteomes" id="UP001459277"/>
    </source>
</evidence>
<organism evidence="2 3">
    <name type="scientific">Lithocarpus litseifolius</name>
    <dbReference type="NCBI Taxonomy" id="425828"/>
    <lineage>
        <taxon>Eukaryota</taxon>
        <taxon>Viridiplantae</taxon>
        <taxon>Streptophyta</taxon>
        <taxon>Embryophyta</taxon>
        <taxon>Tracheophyta</taxon>
        <taxon>Spermatophyta</taxon>
        <taxon>Magnoliopsida</taxon>
        <taxon>eudicotyledons</taxon>
        <taxon>Gunneridae</taxon>
        <taxon>Pentapetalae</taxon>
        <taxon>rosids</taxon>
        <taxon>fabids</taxon>
        <taxon>Fagales</taxon>
        <taxon>Fagaceae</taxon>
        <taxon>Lithocarpus</taxon>
    </lineage>
</organism>
<feature type="domain" description="MULE transposase" evidence="1">
    <location>
        <begin position="98"/>
        <end position="142"/>
    </location>
</feature>
<dbReference type="Proteomes" id="UP001459277">
    <property type="component" value="Unassembled WGS sequence"/>
</dbReference>
<accession>A0AAW2CMR3</accession>
<dbReference type="AlphaFoldDB" id="A0AAW2CMR3"/>
<sequence>MVSSSIKATKSYSFLSKKLGCANNVGFLKRDCHNFLHTKRKQLIEAGDGQSGINHFKNSQSEDSMFFYSMQVDQENRMANFFWRDGRSKLDYNCLGGVVVFDTTYRTNKYNLIYAPFVGINHHWNNVLFGCAFLTDETTDSFI</sequence>
<comment type="caution">
    <text evidence="2">The sequence shown here is derived from an EMBL/GenBank/DDBJ whole genome shotgun (WGS) entry which is preliminary data.</text>
</comment>
<dbReference type="PANTHER" id="PTHR47718">
    <property type="entry name" value="OS01G0519700 PROTEIN"/>
    <property type="match status" value="1"/>
</dbReference>
<proteinExistence type="predicted"/>